<dbReference type="Proteomes" id="UP000184123">
    <property type="component" value="Unassembled WGS sequence"/>
</dbReference>
<dbReference type="SUPFAM" id="SSF55729">
    <property type="entry name" value="Acyl-CoA N-acyltransferases (Nat)"/>
    <property type="match status" value="1"/>
</dbReference>
<proteinExistence type="predicted"/>
<dbReference type="Pfam" id="PF13302">
    <property type="entry name" value="Acetyltransf_3"/>
    <property type="match status" value="1"/>
</dbReference>
<evidence type="ECO:0000313" key="4">
    <source>
        <dbReference type="Proteomes" id="UP000184123"/>
    </source>
</evidence>
<evidence type="ECO:0000259" key="1">
    <source>
        <dbReference type="PROSITE" id="PS51186"/>
    </source>
</evidence>
<dbReference type="AlphaFoldDB" id="A0A1M7BCS5"/>
<dbReference type="RefSeq" id="WP_073433708.1">
    <property type="nucleotide sequence ID" value="NZ_BJXU01000001.1"/>
</dbReference>
<sequence length="178" mass="19999">MPIYQTQRLGLRHLSLDDLPALNCILSDPEVMRFSIRGVCDEQATRRFIEGSLLSYARDGFGPWAVVANNTAELLGFCGIGHEPVGGRNEISLGYRLAKQQWGKGLATEAAEGALNLAFTRFELPRIVCLVEPENRASLRVAEKVGFQQFSDISFHRRPVRCYRMTRHDWLGTHPARG</sequence>
<protein>
    <submittedName>
        <fullName evidence="2 3">N-acetyltransferase</fullName>
    </submittedName>
</protein>
<dbReference type="InterPro" id="IPR000182">
    <property type="entry name" value="GNAT_dom"/>
</dbReference>
<name>A0A1M7BCS5_9GAMM</name>
<dbReference type="EMBL" id="FRCA01000001">
    <property type="protein sequence ID" value="SHL52810.1"/>
    <property type="molecule type" value="Genomic_DNA"/>
</dbReference>
<feature type="domain" description="N-acetyltransferase" evidence="1">
    <location>
        <begin position="9"/>
        <end position="170"/>
    </location>
</feature>
<dbReference type="PROSITE" id="PS51186">
    <property type="entry name" value="GNAT"/>
    <property type="match status" value="1"/>
</dbReference>
<organism evidence="3 4">
    <name type="scientific">Halomonas cupida</name>
    <dbReference type="NCBI Taxonomy" id="44933"/>
    <lineage>
        <taxon>Bacteria</taxon>
        <taxon>Pseudomonadati</taxon>
        <taxon>Pseudomonadota</taxon>
        <taxon>Gammaproteobacteria</taxon>
        <taxon>Oceanospirillales</taxon>
        <taxon>Halomonadaceae</taxon>
        <taxon>Halomonas</taxon>
    </lineage>
</organism>
<evidence type="ECO:0000313" key="5">
    <source>
        <dbReference type="Proteomes" id="UP000321726"/>
    </source>
</evidence>
<evidence type="ECO:0000313" key="2">
    <source>
        <dbReference type="EMBL" id="GEN22053.1"/>
    </source>
</evidence>
<gene>
    <name evidence="2" type="primary">atsA</name>
    <name evidence="2" type="ORF">HCU01_00020</name>
    <name evidence="3" type="ORF">SAMN05660971_00846</name>
</gene>
<dbReference type="EMBL" id="BJXU01000001">
    <property type="protein sequence ID" value="GEN22053.1"/>
    <property type="molecule type" value="Genomic_DNA"/>
</dbReference>
<dbReference type="Gene3D" id="3.40.630.30">
    <property type="match status" value="1"/>
</dbReference>
<dbReference type="Proteomes" id="UP000321726">
    <property type="component" value="Unassembled WGS sequence"/>
</dbReference>
<dbReference type="STRING" id="44933.SAMN05660971_00846"/>
<dbReference type="OrthoDB" id="9801656at2"/>
<keyword evidence="5" id="KW-1185">Reference proteome</keyword>
<reference evidence="2 5" key="2">
    <citation type="submission" date="2019-07" db="EMBL/GenBank/DDBJ databases">
        <title>Whole genome shotgun sequence of Halomonas cupida NBRC 102219.</title>
        <authorList>
            <person name="Hosoyama A."/>
            <person name="Uohara A."/>
            <person name="Ohji S."/>
            <person name="Ichikawa N."/>
        </authorList>
    </citation>
    <scope>NUCLEOTIDE SEQUENCE [LARGE SCALE GENOMIC DNA]</scope>
    <source>
        <strain evidence="2 5">NBRC 102219</strain>
    </source>
</reference>
<evidence type="ECO:0000313" key="3">
    <source>
        <dbReference type="EMBL" id="SHL52810.1"/>
    </source>
</evidence>
<reference evidence="3 4" key="1">
    <citation type="submission" date="2016-11" db="EMBL/GenBank/DDBJ databases">
        <authorList>
            <person name="Jaros S."/>
            <person name="Januszkiewicz K."/>
            <person name="Wedrychowicz H."/>
        </authorList>
    </citation>
    <scope>NUCLEOTIDE SEQUENCE [LARGE SCALE GENOMIC DNA]</scope>
    <source>
        <strain evidence="3 4">DSM 4740</strain>
    </source>
</reference>
<dbReference type="GO" id="GO:0016747">
    <property type="term" value="F:acyltransferase activity, transferring groups other than amino-acyl groups"/>
    <property type="evidence" value="ECO:0007669"/>
    <property type="project" value="InterPro"/>
</dbReference>
<dbReference type="PANTHER" id="PTHR43792:SF1">
    <property type="entry name" value="N-ACETYLTRANSFERASE DOMAIN-CONTAINING PROTEIN"/>
    <property type="match status" value="1"/>
</dbReference>
<dbReference type="InterPro" id="IPR016181">
    <property type="entry name" value="Acyl_CoA_acyltransferase"/>
</dbReference>
<dbReference type="InterPro" id="IPR051531">
    <property type="entry name" value="N-acetyltransferase"/>
</dbReference>
<dbReference type="PANTHER" id="PTHR43792">
    <property type="entry name" value="GNAT FAMILY, PUTATIVE (AFU_ORTHOLOGUE AFUA_3G00765)-RELATED-RELATED"/>
    <property type="match status" value="1"/>
</dbReference>
<keyword evidence="3" id="KW-0808">Transferase</keyword>
<accession>A0A1M7BCS5</accession>